<sequence>MRKFLALAGCLTALSSVIAEPLTEKQMHEYHMVAPMMESVFTEFVEETPETKKALQKAAFDFNDHATKLKLLRQLEHGSGFLAVAEAPMRQATGFDNADEWAAVGDRISCLRMGIFAVSMSAGMSGELSSEDMDQFPYYFSDSSKPADKREKYTKMLTEFVEERGCTDVKDVSLYLNNVKRWDEMAQSDA</sequence>
<dbReference type="EMBL" id="CP022530">
    <property type="protein sequence ID" value="ASP38778.1"/>
    <property type="molecule type" value="Genomic_DNA"/>
</dbReference>
<accession>A0A222FIG6</accession>
<evidence type="ECO:0000313" key="2">
    <source>
        <dbReference type="EMBL" id="ASP38778.1"/>
    </source>
</evidence>
<dbReference type="KEGG" id="bsan:CHH28_08820"/>
<keyword evidence="1" id="KW-0732">Signal</keyword>
<feature type="chain" id="PRO_5012962696" evidence="1">
    <location>
        <begin position="20"/>
        <end position="190"/>
    </location>
</feature>
<organism evidence="2 3">
    <name type="scientific">Bacterioplanes sanyensis</name>
    <dbReference type="NCBI Taxonomy" id="1249553"/>
    <lineage>
        <taxon>Bacteria</taxon>
        <taxon>Pseudomonadati</taxon>
        <taxon>Pseudomonadota</taxon>
        <taxon>Gammaproteobacteria</taxon>
        <taxon>Oceanospirillales</taxon>
        <taxon>Oceanospirillaceae</taxon>
        <taxon>Bacterioplanes</taxon>
    </lineage>
</organism>
<dbReference type="AlphaFoldDB" id="A0A222FIG6"/>
<reference evidence="2 3" key="1">
    <citation type="submission" date="2017-07" db="EMBL/GenBank/DDBJ databases">
        <title>Annotated genome sequence of Bacterioplanes sanyensis isolated from Red Sea.</title>
        <authorList>
            <person name="Rehman Z.U."/>
        </authorList>
    </citation>
    <scope>NUCLEOTIDE SEQUENCE [LARGE SCALE GENOMIC DNA]</scope>
    <source>
        <strain evidence="2 3">NV9</strain>
    </source>
</reference>
<proteinExistence type="predicted"/>
<name>A0A222FIG6_9GAMM</name>
<feature type="signal peptide" evidence="1">
    <location>
        <begin position="1"/>
        <end position="19"/>
    </location>
</feature>
<dbReference type="Proteomes" id="UP000202440">
    <property type="component" value="Chromosome"/>
</dbReference>
<keyword evidence="3" id="KW-1185">Reference proteome</keyword>
<protein>
    <submittedName>
        <fullName evidence="2">Uncharacterized protein</fullName>
    </submittedName>
</protein>
<evidence type="ECO:0000313" key="3">
    <source>
        <dbReference type="Proteomes" id="UP000202440"/>
    </source>
</evidence>
<dbReference type="RefSeq" id="WP_094059964.1">
    <property type="nucleotide sequence ID" value="NZ_CP022530.1"/>
</dbReference>
<gene>
    <name evidence="2" type="ORF">CHH28_08820</name>
</gene>
<evidence type="ECO:0000256" key="1">
    <source>
        <dbReference type="SAM" id="SignalP"/>
    </source>
</evidence>